<accession>A0A3L6ZK99</accession>
<feature type="region of interest" description="Disordered" evidence="1">
    <location>
        <begin position="83"/>
        <end position="108"/>
    </location>
</feature>
<gene>
    <name evidence="2" type="ORF">D9V29_14070</name>
</gene>
<dbReference type="Proteomes" id="UP000270299">
    <property type="component" value="Unassembled WGS sequence"/>
</dbReference>
<protein>
    <submittedName>
        <fullName evidence="2">Uncharacterized protein</fullName>
    </submittedName>
</protein>
<dbReference type="EMBL" id="RCUV01000022">
    <property type="protein sequence ID" value="RLP68278.1"/>
    <property type="molecule type" value="Genomic_DNA"/>
</dbReference>
<keyword evidence="3" id="KW-1185">Reference proteome</keyword>
<organism evidence="2 3">
    <name type="scientific">Mycetocola manganoxydans</name>
    <dbReference type="NCBI Taxonomy" id="699879"/>
    <lineage>
        <taxon>Bacteria</taxon>
        <taxon>Bacillati</taxon>
        <taxon>Actinomycetota</taxon>
        <taxon>Actinomycetes</taxon>
        <taxon>Micrococcales</taxon>
        <taxon>Microbacteriaceae</taxon>
        <taxon>Mycetocola</taxon>
    </lineage>
</organism>
<feature type="region of interest" description="Disordered" evidence="1">
    <location>
        <begin position="1"/>
        <end position="27"/>
    </location>
</feature>
<dbReference type="RefSeq" id="WP_121673961.1">
    <property type="nucleotide sequence ID" value="NZ_BMXM01000014.1"/>
</dbReference>
<dbReference type="AlphaFoldDB" id="A0A3L6ZK99"/>
<comment type="caution">
    <text evidence="2">The sequence shown here is derived from an EMBL/GenBank/DDBJ whole genome shotgun (WGS) entry which is preliminary data.</text>
</comment>
<evidence type="ECO:0000256" key="1">
    <source>
        <dbReference type="SAM" id="MobiDB-lite"/>
    </source>
</evidence>
<feature type="compositionally biased region" description="Basic and acidic residues" evidence="1">
    <location>
        <begin position="11"/>
        <end position="20"/>
    </location>
</feature>
<evidence type="ECO:0000313" key="3">
    <source>
        <dbReference type="Proteomes" id="UP000270299"/>
    </source>
</evidence>
<reference evidence="2 3" key="1">
    <citation type="submission" date="2018-10" db="EMBL/GenBank/DDBJ databases">
        <authorList>
            <person name="Li J."/>
        </authorList>
    </citation>
    <scope>NUCLEOTIDE SEQUENCE [LARGE SCALE GENOMIC DNA]</scope>
    <source>
        <strain evidence="2 3">CCTCC AB209002</strain>
    </source>
</reference>
<evidence type="ECO:0000313" key="2">
    <source>
        <dbReference type="EMBL" id="RLP68278.1"/>
    </source>
</evidence>
<proteinExistence type="predicted"/>
<sequence length="108" mass="11136">MSLQRPVTADHIMDTPRDGGESWQGPLGSGVVAGVEFTQDAVEPVGGARVRCSEVLTVELAAGPGVQHLQLGQAQATQLIGERLPPVPGRSAPCSTGQGVGLDRSDPR</sequence>
<name>A0A3L6ZK99_9MICO</name>